<evidence type="ECO:0000313" key="2">
    <source>
        <dbReference type="Proteomes" id="UP000651668"/>
    </source>
</evidence>
<protein>
    <submittedName>
        <fullName evidence="1">Uncharacterized protein</fullName>
    </submittedName>
</protein>
<gene>
    <name evidence="1" type="ORF">GCM10011387_23300</name>
</gene>
<comment type="caution">
    <text evidence="1">The sequence shown here is derived from an EMBL/GenBank/DDBJ whole genome shotgun (WGS) entry which is preliminary data.</text>
</comment>
<dbReference type="AlphaFoldDB" id="A0A916XF85"/>
<proteinExistence type="predicted"/>
<reference evidence="1" key="1">
    <citation type="journal article" date="2014" name="Int. J. Syst. Evol. Microbiol.">
        <title>Complete genome sequence of Corynebacterium casei LMG S-19264T (=DSM 44701T), isolated from a smear-ripened cheese.</title>
        <authorList>
            <consortium name="US DOE Joint Genome Institute (JGI-PGF)"/>
            <person name="Walter F."/>
            <person name="Albersmeier A."/>
            <person name="Kalinowski J."/>
            <person name="Ruckert C."/>
        </authorList>
    </citation>
    <scope>NUCLEOTIDE SEQUENCE</scope>
    <source>
        <strain evidence="1">CGMCC 1.15343</strain>
    </source>
</reference>
<evidence type="ECO:0000313" key="1">
    <source>
        <dbReference type="EMBL" id="GGC69234.1"/>
    </source>
</evidence>
<dbReference type="EMBL" id="BMIL01000007">
    <property type="protein sequence ID" value="GGC69234.1"/>
    <property type="molecule type" value="Genomic_DNA"/>
</dbReference>
<dbReference type="RefSeq" id="WP_188627076.1">
    <property type="nucleotide sequence ID" value="NZ_BMIL01000007.1"/>
</dbReference>
<accession>A0A916XF85</accession>
<sequence>MSLHHGNTIEKVIRREGHSLTDVARLARVNRRSVYNWFMKPKLKPDIIHRIGRVIDHDFSVEFPDLFTAEDFKAKQKAEPAVAPVVEEFDIWKEKYLDLLERYNQLLEYEERKLNHAAHV</sequence>
<organism evidence="1 2">
    <name type="scientific">Pedobacter quisquiliarum</name>
    <dbReference type="NCBI Taxonomy" id="1834438"/>
    <lineage>
        <taxon>Bacteria</taxon>
        <taxon>Pseudomonadati</taxon>
        <taxon>Bacteroidota</taxon>
        <taxon>Sphingobacteriia</taxon>
        <taxon>Sphingobacteriales</taxon>
        <taxon>Sphingobacteriaceae</taxon>
        <taxon>Pedobacter</taxon>
    </lineage>
</organism>
<name>A0A916XF85_9SPHI</name>
<reference evidence="1" key="2">
    <citation type="submission" date="2020-09" db="EMBL/GenBank/DDBJ databases">
        <authorList>
            <person name="Sun Q."/>
            <person name="Zhou Y."/>
        </authorList>
    </citation>
    <scope>NUCLEOTIDE SEQUENCE</scope>
    <source>
        <strain evidence="1">CGMCC 1.15343</strain>
    </source>
</reference>
<keyword evidence="2" id="KW-1185">Reference proteome</keyword>
<dbReference type="Proteomes" id="UP000651668">
    <property type="component" value="Unassembled WGS sequence"/>
</dbReference>